<dbReference type="Pfam" id="PF00083">
    <property type="entry name" value="Sugar_tr"/>
    <property type="match status" value="2"/>
</dbReference>
<feature type="transmembrane region" description="Helical" evidence="10">
    <location>
        <begin position="373"/>
        <end position="394"/>
    </location>
</feature>
<evidence type="ECO:0000256" key="9">
    <source>
        <dbReference type="SAM" id="MobiDB-lite"/>
    </source>
</evidence>
<evidence type="ECO:0000256" key="5">
    <source>
        <dbReference type="ARBA" id="ARBA00022989"/>
    </source>
</evidence>
<feature type="transmembrane region" description="Helical" evidence="10">
    <location>
        <begin position="196"/>
        <end position="220"/>
    </location>
</feature>
<dbReference type="NCBIfam" id="TIGR00879">
    <property type="entry name" value="SP"/>
    <property type="match status" value="1"/>
</dbReference>
<feature type="region of interest" description="Disordered" evidence="9">
    <location>
        <begin position="545"/>
        <end position="565"/>
    </location>
</feature>
<dbReference type="Gene3D" id="1.20.1250.20">
    <property type="entry name" value="MFS general substrate transporter like domains"/>
    <property type="match status" value="1"/>
</dbReference>
<keyword evidence="13" id="KW-1185">Reference proteome</keyword>
<feature type="domain" description="Major facilitator superfamily (MFS) profile" evidence="11">
    <location>
        <begin position="33"/>
        <end position="516"/>
    </location>
</feature>
<protein>
    <submittedName>
        <fullName evidence="12">Hexose transport-related protein</fullName>
    </submittedName>
</protein>
<keyword evidence="3 8" id="KW-0813">Transport</keyword>
<feature type="transmembrane region" description="Helical" evidence="10">
    <location>
        <begin position="131"/>
        <end position="151"/>
    </location>
</feature>
<dbReference type="PRINTS" id="PR00171">
    <property type="entry name" value="SUGRTRNSPORT"/>
</dbReference>
<feature type="transmembrane region" description="Helical" evidence="10">
    <location>
        <begin position="340"/>
        <end position="361"/>
    </location>
</feature>
<dbReference type="GO" id="GO:0005351">
    <property type="term" value="F:carbohydrate:proton symporter activity"/>
    <property type="evidence" value="ECO:0007669"/>
    <property type="project" value="TreeGrafter"/>
</dbReference>
<comment type="caution">
    <text evidence="12">The sequence shown here is derived from an EMBL/GenBank/DDBJ whole genome shotgun (WGS) entry which is preliminary data.</text>
</comment>
<organism evidence="12 13">
    <name type="scientific">Mycena maculata</name>
    <dbReference type="NCBI Taxonomy" id="230809"/>
    <lineage>
        <taxon>Eukaryota</taxon>
        <taxon>Fungi</taxon>
        <taxon>Dikarya</taxon>
        <taxon>Basidiomycota</taxon>
        <taxon>Agaricomycotina</taxon>
        <taxon>Agaricomycetes</taxon>
        <taxon>Agaricomycetidae</taxon>
        <taxon>Agaricales</taxon>
        <taxon>Marasmiineae</taxon>
        <taxon>Mycenaceae</taxon>
        <taxon>Mycena</taxon>
    </lineage>
</organism>
<dbReference type="PROSITE" id="PS50850">
    <property type="entry name" value="MFS"/>
    <property type="match status" value="1"/>
</dbReference>
<feature type="transmembrane region" description="Helical" evidence="10">
    <location>
        <begin position="30"/>
        <end position="47"/>
    </location>
</feature>
<comment type="similarity">
    <text evidence="2 8">Belongs to the major facilitator superfamily. Sugar transporter (TC 2.A.1.1) family.</text>
</comment>
<keyword evidence="5 10" id="KW-1133">Transmembrane helix</keyword>
<evidence type="ECO:0000256" key="1">
    <source>
        <dbReference type="ARBA" id="ARBA00004141"/>
    </source>
</evidence>
<dbReference type="AlphaFoldDB" id="A0AAD7NX23"/>
<evidence type="ECO:0000256" key="7">
    <source>
        <dbReference type="ARBA" id="ARBA00049119"/>
    </source>
</evidence>
<dbReference type="PANTHER" id="PTHR48022">
    <property type="entry name" value="PLASTIDIC GLUCOSE TRANSPORTER 4"/>
    <property type="match status" value="1"/>
</dbReference>
<feature type="transmembrane region" description="Helical" evidence="10">
    <location>
        <begin position="163"/>
        <end position="184"/>
    </location>
</feature>
<evidence type="ECO:0000256" key="4">
    <source>
        <dbReference type="ARBA" id="ARBA00022692"/>
    </source>
</evidence>
<evidence type="ECO:0000313" key="13">
    <source>
        <dbReference type="Proteomes" id="UP001215280"/>
    </source>
</evidence>
<evidence type="ECO:0000313" key="12">
    <source>
        <dbReference type="EMBL" id="KAJ7778704.1"/>
    </source>
</evidence>
<feature type="transmembrane region" description="Helical" evidence="10">
    <location>
        <begin position="494"/>
        <end position="513"/>
    </location>
</feature>
<feature type="transmembrane region" description="Helical" evidence="10">
    <location>
        <begin position="105"/>
        <end position="125"/>
    </location>
</feature>
<feature type="compositionally biased region" description="Basic and acidic residues" evidence="9">
    <location>
        <begin position="550"/>
        <end position="565"/>
    </location>
</feature>
<dbReference type="EMBL" id="JARJLG010000008">
    <property type="protein sequence ID" value="KAJ7778704.1"/>
    <property type="molecule type" value="Genomic_DNA"/>
</dbReference>
<feature type="transmembrane region" description="Helical" evidence="10">
    <location>
        <begin position="409"/>
        <end position="430"/>
    </location>
</feature>
<dbReference type="PANTHER" id="PTHR48022:SF2">
    <property type="entry name" value="PLASTIDIC GLUCOSE TRANSPORTER 4"/>
    <property type="match status" value="1"/>
</dbReference>
<comment type="subcellular location">
    <subcellularLocation>
        <location evidence="1">Membrane</location>
        <topology evidence="1">Multi-pass membrane protein</topology>
    </subcellularLocation>
</comment>
<dbReference type="InterPro" id="IPR050360">
    <property type="entry name" value="MFS_Sugar_Transporters"/>
</dbReference>
<dbReference type="InterPro" id="IPR005828">
    <property type="entry name" value="MFS_sugar_transport-like"/>
</dbReference>
<evidence type="ECO:0000256" key="8">
    <source>
        <dbReference type="RuleBase" id="RU003346"/>
    </source>
</evidence>
<reference evidence="12" key="1">
    <citation type="submission" date="2023-03" db="EMBL/GenBank/DDBJ databases">
        <title>Massive genome expansion in bonnet fungi (Mycena s.s.) driven by repeated elements and novel gene families across ecological guilds.</title>
        <authorList>
            <consortium name="Lawrence Berkeley National Laboratory"/>
            <person name="Harder C.B."/>
            <person name="Miyauchi S."/>
            <person name="Viragh M."/>
            <person name="Kuo A."/>
            <person name="Thoen E."/>
            <person name="Andreopoulos B."/>
            <person name="Lu D."/>
            <person name="Skrede I."/>
            <person name="Drula E."/>
            <person name="Henrissat B."/>
            <person name="Morin E."/>
            <person name="Kohler A."/>
            <person name="Barry K."/>
            <person name="LaButti K."/>
            <person name="Morin E."/>
            <person name="Salamov A."/>
            <person name="Lipzen A."/>
            <person name="Mereny Z."/>
            <person name="Hegedus B."/>
            <person name="Baldrian P."/>
            <person name="Stursova M."/>
            <person name="Weitz H."/>
            <person name="Taylor A."/>
            <person name="Grigoriev I.V."/>
            <person name="Nagy L.G."/>
            <person name="Martin F."/>
            <person name="Kauserud H."/>
        </authorList>
    </citation>
    <scope>NUCLEOTIDE SEQUENCE</scope>
    <source>
        <strain evidence="12">CBHHK188m</strain>
    </source>
</reference>
<comment type="catalytic activity">
    <reaction evidence="7">
        <text>myo-inositol(out) + H(+)(out) = myo-inositol(in) + H(+)(in)</text>
        <dbReference type="Rhea" id="RHEA:60364"/>
        <dbReference type="ChEBI" id="CHEBI:15378"/>
        <dbReference type="ChEBI" id="CHEBI:17268"/>
    </reaction>
</comment>
<name>A0AAD7NX23_9AGAR</name>
<evidence type="ECO:0000256" key="10">
    <source>
        <dbReference type="SAM" id="Phobius"/>
    </source>
</evidence>
<dbReference type="InterPro" id="IPR020846">
    <property type="entry name" value="MFS_dom"/>
</dbReference>
<sequence>MANLQAINAARRAELAGPSGLRGVIRNPRLFRLAIITTLGALCYGYEQGAYSQVLVMEAFTFNPKFSRIANDSSFKGWSVSTLGLGGWAGALANGYLCDTISRRWTLFVGSMVCLLGTALTTGAQDAAWMFVGRFFIGWAVGSLSAAVPLYNSEISPPELRGTIVSIQQLAIVSGICVSFWVGYGTNFISDTNSASWRVCLAGQGIPALALAALSFTLPYTPRWLIRKGRTQEALKTLAWLRKMPEDSEIVQLEYVEIQAEAMFEAETTAERFPRLVGGGTFREFKLQVAQFGELFTTIHMFRRTAIACLTQFFQQMSGIDAIVYYAPTIFQSLGLPGKTVSLLAAGVIGVVFVLSTLPAIATIDRVGRRPLLIIGGSGMALMLILIAALSATYEPQWTDSAAGWTTAVFIWVYVAFFGTSWGAWLFLLLRFIFRLLMRECDEGPVSWTVISEVFPLSTRAHGVALAASANWMTNFVVSIIVPDMLNKITYGTYLFFLMFMLMGIAFAIWVLPETFGKSLEEMDLAFGSGEGQADMARMERILTSLQSESTEKRRSVGSGKDEGV</sequence>
<dbReference type="InterPro" id="IPR003663">
    <property type="entry name" value="Sugar/inositol_transpt"/>
</dbReference>
<keyword evidence="6 10" id="KW-0472">Membrane</keyword>
<evidence type="ECO:0000256" key="3">
    <source>
        <dbReference type="ARBA" id="ARBA00022448"/>
    </source>
</evidence>
<accession>A0AAD7NX23</accession>
<keyword evidence="4 10" id="KW-0812">Transmembrane</keyword>
<dbReference type="Proteomes" id="UP001215280">
    <property type="component" value="Unassembled WGS sequence"/>
</dbReference>
<feature type="transmembrane region" description="Helical" evidence="10">
    <location>
        <begin position="78"/>
        <end position="98"/>
    </location>
</feature>
<gene>
    <name evidence="12" type="ORF">DFH07DRAFT_1056112</name>
</gene>
<feature type="transmembrane region" description="Helical" evidence="10">
    <location>
        <begin position="306"/>
        <end position="328"/>
    </location>
</feature>
<evidence type="ECO:0000256" key="2">
    <source>
        <dbReference type="ARBA" id="ARBA00010992"/>
    </source>
</evidence>
<proteinExistence type="inferred from homology"/>
<evidence type="ECO:0000256" key="6">
    <source>
        <dbReference type="ARBA" id="ARBA00023136"/>
    </source>
</evidence>
<evidence type="ECO:0000259" key="11">
    <source>
        <dbReference type="PROSITE" id="PS50850"/>
    </source>
</evidence>
<dbReference type="GO" id="GO:0016020">
    <property type="term" value="C:membrane"/>
    <property type="evidence" value="ECO:0007669"/>
    <property type="project" value="UniProtKB-SubCell"/>
</dbReference>
<dbReference type="PROSITE" id="PS00216">
    <property type="entry name" value="SUGAR_TRANSPORT_1"/>
    <property type="match status" value="1"/>
</dbReference>
<dbReference type="InterPro" id="IPR005829">
    <property type="entry name" value="Sugar_transporter_CS"/>
</dbReference>
<dbReference type="SUPFAM" id="SSF103473">
    <property type="entry name" value="MFS general substrate transporter"/>
    <property type="match status" value="1"/>
</dbReference>
<dbReference type="InterPro" id="IPR036259">
    <property type="entry name" value="MFS_trans_sf"/>
</dbReference>